<dbReference type="AlphaFoldDB" id="A0A8D5UGP0"/>
<name>A0A8D5UGP0_9BACL</name>
<dbReference type="KEGG" id="pabs:JIR001_25720"/>
<dbReference type="Proteomes" id="UP000677436">
    <property type="component" value="Chromosome"/>
</dbReference>
<sequence>MYWPYYNPYGNGSLSVQGWDDVSVSQQRQRVYSEDLLSRNIGKTVTVYLTFENNPQWTAKKITGTLRGVGRDFIVVRDRQTGKDHMLLNIKIDFVVFDDRPAALAGE</sequence>
<dbReference type="EMBL" id="AP024601">
    <property type="protein sequence ID" value="BCU82789.1"/>
    <property type="molecule type" value="Genomic_DNA"/>
</dbReference>
<dbReference type="RefSeq" id="WP_212773089.1">
    <property type="nucleotide sequence ID" value="NZ_AP024601.1"/>
</dbReference>
<reference evidence="1" key="1">
    <citation type="journal article" date="2013" name="Int. J. Syst. Evol. Microbiol.">
        <title>Polycladomyces abyssicola gen. nov., sp. nov., a thermophilic filamentous bacterium isolated from hemipelagic sediment.</title>
        <authorList>
            <person name="Tsubouchi T."/>
            <person name="Shimane Y."/>
            <person name="Mori K."/>
            <person name="Usui K."/>
            <person name="Hiraki T."/>
            <person name="Tame A."/>
            <person name="Uematsu K."/>
            <person name="Maruyama T."/>
            <person name="Hatada Y."/>
        </authorList>
    </citation>
    <scope>NUCLEOTIDE SEQUENCE</scope>
    <source>
        <strain evidence="1">JIR-001</strain>
    </source>
</reference>
<reference evidence="1" key="2">
    <citation type="journal article" date="2021" name="Microbiol. Resour. Announc.">
        <title>Complete Genome Sequence of Polycladomyces abyssicola JIR-001T, Isolated from Hemipelagic Sediment in Deep Seawater.</title>
        <authorList>
            <person name="Tsubouchi T."/>
            <person name="Kaneko Y."/>
        </authorList>
    </citation>
    <scope>NUCLEOTIDE SEQUENCE</scope>
    <source>
        <strain evidence="1">JIR-001</strain>
    </source>
</reference>
<proteinExistence type="predicted"/>
<protein>
    <recommendedName>
        <fullName evidence="3">Spore coat protein GerQ</fullName>
    </recommendedName>
</protein>
<dbReference type="Pfam" id="PF09671">
    <property type="entry name" value="Spore_GerQ"/>
    <property type="match status" value="1"/>
</dbReference>
<accession>A0A8D5UGP0</accession>
<evidence type="ECO:0008006" key="3">
    <source>
        <dbReference type="Google" id="ProtNLM"/>
    </source>
</evidence>
<organism evidence="1 2">
    <name type="scientific">Polycladomyces abyssicola</name>
    <dbReference type="NCBI Taxonomy" id="1125966"/>
    <lineage>
        <taxon>Bacteria</taxon>
        <taxon>Bacillati</taxon>
        <taxon>Bacillota</taxon>
        <taxon>Bacilli</taxon>
        <taxon>Bacillales</taxon>
        <taxon>Thermoactinomycetaceae</taxon>
        <taxon>Polycladomyces</taxon>
    </lineage>
</organism>
<dbReference type="InterPro" id="IPR014099">
    <property type="entry name" value="Spore_coat_GerQ"/>
</dbReference>
<evidence type="ECO:0000313" key="1">
    <source>
        <dbReference type="EMBL" id="BCU82789.1"/>
    </source>
</evidence>
<keyword evidence="2" id="KW-1185">Reference proteome</keyword>
<evidence type="ECO:0000313" key="2">
    <source>
        <dbReference type="Proteomes" id="UP000677436"/>
    </source>
</evidence>
<gene>
    <name evidence="1" type="ORF">JIR001_25720</name>
</gene>